<dbReference type="EMBL" id="BAAFSV010000006">
    <property type="protein sequence ID" value="GAB1319967.1"/>
    <property type="molecule type" value="Genomic_DNA"/>
</dbReference>
<dbReference type="Pfam" id="PF00732">
    <property type="entry name" value="GMC_oxred_N"/>
    <property type="match status" value="1"/>
</dbReference>
<dbReference type="RefSeq" id="XP_070921697.1">
    <property type="nucleotide sequence ID" value="XM_071065596.1"/>
</dbReference>
<dbReference type="PANTHER" id="PTHR11552">
    <property type="entry name" value="GLUCOSE-METHANOL-CHOLINE GMC OXIDOREDUCTASE"/>
    <property type="match status" value="1"/>
</dbReference>
<name>A0ABQ0GQF0_9PEZI</name>
<comment type="caution">
    <text evidence="3">The sequence shown here is derived from an EMBL/GenBank/DDBJ whole genome shotgun (WGS) entry which is preliminary data.</text>
</comment>
<reference evidence="3 4" key="1">
    <citation type="submission" date="2024-09" db="EMBL/GenBank/DDBJ databases">
        <title>Itraconazole resistance in Madurella fahalii resulting from another homologue of gene encoding cytochrome P450 14-alpha sterol demethylase (CYP51).</title>
        <authorList>
            <person name="Yoshioka I."/>
            <person name="Fahal A.H."/>
            <person name="Kaneko S."/>
            <person name="Yaguchi T."/>
        </authorList>
    </citation>
    <scope>NUCLEOTIDE SEQUENCE [LARGE SCALE GENOMIC DNA]</scope>
    <source>
        <strain evidence="3 4">IFM 68171</strain>
    </source>
</reference>
<sequence length="247" mass="27337">MLPFYKKFSENFTAPDPSFAKKTNFSYDERVHGHEGPVQCSFPNFYFKGSSNWFEAAVSLVSVPRLHHSGSELCPLEPLQASQPTPKLLHLRRTHLLRVLFVDTKAVGAEFLLTAGGDVVNVNATKDVLLTVSAIHTPKILQRSAVGLREVLSRFNISVISDLPGVGTNFHDQSSIIVPYNYTSNIESNYGTLNTNVSYAAEQRRLHNESRTGAYVLTSGLSTNIAMVPLYNMTTTKAKCKETITRA</sequence>
<protein>
    <recommendedName>
        <fullName evidence="2">Glucose-methanol-choline oxidoreductase N-terminal domain-containing protein</fullName>
    </recommendedName>
</protein>
<dbReference type="Gene3D" id="3.30.560.10">
    <property type="entry name" value="Glucose Oxidase, domain 3"/>
    <property type="match status" value="2"/>
</dbReference>
<dbReference type="InterPro" id="IPR012132">
    <property type="entry name" value="GMC_OxRdtase"/>
</dbReference>
<dbReference type="GeneID" id="98180919"/>
<gene>
    <name evidence="3" type="ORF">MFIFM68171_10177</name>
</gene>
<evidence type="ECO:0000259" key="2">
    <source>
        <dbReference type="Pfam" id="PF00732"/>
    </source>
</evidence>
<dbReference type="InterPro" id="IPR036188">
    <property type="entry name" value="FAD/NAD-bd_sf"/>
</dbReference>
<organism evidence="3 4">
    <name type="scientific">Madurella fahalii</name>
    <dbReference type="NCBI Taxonomy" id="1157608"/>
    <lineage>
        <taxon>Eukaryota</taxon>
        <taxon>Fungi</taxon>
        <taxon>Dikarya</taxon>
        <taxon>Ascomycota</taxon>
        <taxon>Pezizomycotina</taxon>
        <taxon>Sordariomycetes</taxon>
        <taxon>Sordariomycetidae</taxon>
        <taxon>Sordariales</taxon>
        <taxon>Sordariales incertae sedis</taxon>
        <taxon>Madurella</taxon>
    </lineage>
</organism>
<evidence type="ECO:0000313" key="4">
    <source>
        <dbReference type="Proteomes" id="UP001628179"/>
    </source>
</evidence>
<evidence type="ECO:0000313" key="3">
    <source>
        <dbReference type="EMBL" id="GAB1319967.1"/>
    </source>
</evidence>
<feature type="domain" description="Glucose-methanol-choline oxidoreductase N-terminal" evidence="2">
    <location>
        <begin position="93"/>
        <end position="173"/>
    </location>
</feature>
<dbReference type="Gene3D" id="3.50.50.60">
    <property type="entry name" value="FAD/NAD(P)-binding domain"/>
    <property type="match status" value="1"/>
</dbReference>
<dbReference type="PANTHER" id="PTHR11552:SF115">
    <property type="entry name" value="DEHYDROGENASE XPTC-RELATED"/>
    <property type="match status" value="1"/>
</dbReference>
<dbReference type="InterPro" id="IPR000172">
    <property type="entry name" value="GMC_OxRdtase_N"/>
</dbReference>
<dbReference type="SUPFAM" id="SSF51905">
    <property type="entry name" value="FAD/NAD(P)-binding domain"/>
    <property type="match status" value="1"/>
</dbReference>
<evidence type="ECO:0000256" key="1">
    <source>
        <dbReference type="ARBA" id="ARBA00010790"/>
    </source>
</evidence>
<proteinExistence type="inferred from homology"/>
<keyword evidence="4" id="KW-1185">Reference proteome</keyword>
<dbReference type="Proteomes" id="UP001628179">
    <property type="component" value="Unassembled WGS sequence"/>
</dbReference>
<accession>A0ABQ0GQF0</accession>
<comment type="similarity">
    <text evidence="1">Belongs to the GMC oxidoreductase family.</text>
</comment>